<evidence type="ECO:0000256" key="4">
    <source>
        <dbReference type="ARBA" id="ARBA00022723"/>
    </source>
</evidence>
<evidence type="ECO:0000256" key="3">
    <source>
        <dbReference type="ARBA" id="ARBA00022722"/>
    </source>
</evidence>
<dbReference type="GO" id="GO:0016787">
    <property type="term" value="F:hydrolase activity"/>
    <property type="evidence" value="ECO:0007669"/>
    <property type="project" value="UniProtKB-KW"/>
</dbReference>
<evidence type="ECO:0000313" key="11">
    <source>
        <dbReference type="Proteomes" id="UP000477750"/>
    </source>
</evidence>
<comment type="cofactor">
    <cofactor evidence="1">
        <name>Mn(2+)</name>
        <dbReference type="ChEBI" id="CHEBI:29035"/>
    </cofactor>
</comment>
<dbReference type="EMBL" id="WIAO01000004">
    <property type="protein sequence ID" value="MQM25021.1"/>
    <property type="molecule type" value="Genomic_DNA"/>
</dbReference>
<dbReference type="GO" id="GO:0004518">
    <property type="term" value="F:nuclease activity"/>
    <property type="evidence" value="ECO:0007669"/>
    <property type="project" value="UniProtKB-KW"/>
</dbReference>
<keyword evidence="11" id="KW-1185">Reference proteome</keyword>
<dbReference type="GO" id="GO:0046872">
    <property type="term" value="F:metal ion binding"/>
    <property type="evidence" value="ECO:0007669"/>
    <property type="project" value="UniProtKB-KW"/>
</dbReference>
<proteinExistence type="predicted"/>
<dbReference type="SUPFAM" id="SSF56219">
    <property type="entry name" value="DNase I-like"/>
    <property type="match status" value="1"/>
</dbReference>
<keyword evidence="6" id="KW-0378">Hydrolase</keyword>
<keyword evidence="5" id="KW-0227">DNA damage</keyword>
<dbReference type="RefSeq" id="WP_153024184.1">
    <property type="nucleotide sequence ID" value="NZ_WIAO01000004.1"/>
</dbReference>
<gene>
    <name evidence="10" type="ORF">GFD30_05435</name>
</gene>
<evidence type="ECO:0000259" key="9">
    <source>
        <dbReference type="Pfam" id="PF03372"/>
    </source>
</evidence>
<dbReference type="PANTHER" id="PTHR15822:SF4">
    <property type="entry name" value="TYROSYL-DNA PHOSPHODIESTERASE 2"/>
    <property type="match status" value="1"/>
</dbReference>
<dbReference type="InterPro" id="IPR005135">
    <property type="entry name" value="Endo/exonuclease/phosphatase"/>
</dbReference>
<evidence type="ECO:0000256" key="7">
    <source>
        <dbReference type="ARBA" id="ARBA00022842"/>
    </source>
</evidence>
<keyword evidence="7" id="KW-0460">Magnesium</keyword>
<dbReference type="InterPro" id="IPR051547">
    <property type="entry name" value="TDP2-like"/>
</dbReference>
<reference evidence="10 11" key="1">
    <citation type="submission" date="2019-10" db="EMBL/GenBank/DDBJ databases">
        <title>Glycomyces albidus sp. nov., a novel actinomycete isolated from rhizosphere soil of wheat (Triticum aestivum L.).</title>
        <authorList>
            <person name="Qian L."/>
        </authorList>
    </citation>
    <scope>NUCLEOTIDE SEQUENCE [LARGE SCALE GENOMIC DNA]</scope>
    <source>
        <strain evidence="10 11">NEAU-7082</strain>
    </source>
</reference>
<name>A0A6L5G5X3_9ACTN</name>
<sequence>MRILTLNLYARHADWPRRRRPLAAALRSIAPDIVLFQECVADGRTDQAAELLGTNFQILRQSRRAPDGGGLAVASRWRLSAPVEFDLRAGDFPAGSLAVDVQWPDSDVPLLVVNHKPSWRSEEEDLRRAQTAALLRYLDTALAVTGQSAVIGGDLDAEPDAPSVRLLRNRFRDLWREHNGDHPGPTFAPSLDPLIHDGRLGDRRIDYLFAHDGPNGPALEVRLCERVFTAPVDDVWISDHFGLIADLAAARPAAVDAATLDGLDSTAAL</sequence>
<evidence type="ECO:0000256" key="8">
    <source>
        <dbReference type="ARBA" id="ARBA00023204"/>
    </source>
</evidence>
<protein>
    <recommendedName>
        <fullName evidence="9">Endonuclease/exonuclease/phosphatase domain-containing protein</fullName>
    </recommendedName>
</protein>
<dbReference type="InterPro" id="IPR036691">
    <property type="entry name" value="Endo/exonu/phosph_ase_sf"/>
</dbReference>
<evidence type="ECO:0000256" key="1">
    <source>
        <dbReference type="ARBA" id="ARBA00001936"/>
    </source>
</evidence>
<keyword evidence="4" id="KW-0479">Metal-binding</keyword>
<comment type="cofactor">
    <cofactor evidence="2">
        <name>Mg(2+)</name>
        <dbReference type="ChEBI" id="CHEBI:18420"/>
    </cofactor>
</comment>
<dbReference type="Pfam" id="PF03372">
    <property type="entry name" value="Exo_endo_phos"/>
    <property type="match status" value="1"/>
</dbReference>
<keyword evidence="8" id="KW-0234">DNA repair</keyword>
<dbReference type="PANTHER" id="PTHR15822">
    <property type="entry name" value="TRAF AND TNF RECEPTOR-ASSOCIATED PROTEIN"/>
    <property type="match status" value="1"/>
</dbReference>
<accession>A0A6L5G5X3</accession>
<comment type="caution">
    <text evidence="10">The sequence shown here is derived from an EMBL/GenBank/DDBJ whole genome shotgun (WGS) entry which is preliminary data.</text>
</comment>
<feature type="domain" description="Endonuclease/exonuclease/phosphatase" evidence="9">
    <location>
        <begin position="4"/>
        <end position="240"/>
    </location>
</feature>
<dbReference type="Gene3D" id="3.60.10.10">
    <property type="entry name" value="Endonuclease/exonuclease/phosphatase"/>
    <property type="match status" value="1"/>
</dbReference>
<evidence type="ECO:0000256" key="6">
    <source>
        <dbReference type="ARBA" id="ARBA00022801"/>
    </source>
</evidence>
<dbReference type="AlphaFoldDB" id="A0A6L5G5X3"/>
<organism evidence="10 11">
    <name type="scientific">Glycomyces albidus</name>
    <dbReference type="NCBI Taxonomy" id="2656774"/>
    <lineage>
        <taxon>Bacteria</taxon>
        <taxon>Bacillati</taxon>
        <taxon>Actinomycetota</taxon>
        <taxon>Actinomycetes</taxon>
        <taxon>Glycomycetales</taxon>
        <taxon>Glycomycetaceae</taxon>
        <taxon>Glycomyces</taxon>
    </lineage>
</organism>
<evidence type="ECO:0000256" key="2">
    <source>
        <dbReference type="ARBA" id="ARBA00001946"/>
    </source>
</evidence>
<dbReference type="Proteomes" id="UP000477750">
    <property type="component" value="Unassembled WGS sequence"/>
</dbReference>
<keyword evidence="3" id="KW-0540">Nuclease</keyword>
<evidence type="ECO:0000256" key="5">
    <source>
        <dbReference type="ARBA" id="ARBA00022763"/>
    </source>
</evidence>
<evidence type="ECO:0000313" key="10">
    <source>
        <dbReference type="EMBL" id="MQM25021.1"/>
    </source>
</evidence>
<dbReference type="GO" id="GO:0006281">
    <property type="term" value="P:DNA repair"/>
    <property type="evidence" value="ECO:0007669"/>
    <property type="project" value="UniProtKB-KW"/>
</dbReference>